<protein>
    <submittedName>
        <fullName evidence="7">Transmembrane amino acid transporter protein domain-containing protein</fullName>
    </submittedName>
</protein>
<dbReference type="GO" id="GO:0015179">
    <property type="term" value="F:L-amino acid transmembrane transporter activity"/>
    <property type="evidence" value="ECO:0007669"/>
    <property type="project" value="TreeGrafter"/>
</dbReference>
<evidence type="ECO:0000313" key="7">
    <source>
        <dbReference type="EMBL" id="KAI1702740.1"/>
    </source>
</evidence>
<name>A0AAD4R147_9BILA</name>
<feature type="domain" description="Amino acid transporter transmembrane" evidence="6">
    <location>
        <begin position="78"/>
        <end position="257"/>
    </location>
</feature>
<feature type="transmembrane region" description="Helical" evidence="5">
    <location>
        <begin position="173"/>
        <end position="195"/>
    </location>
</feature>
<feature type="transmembrane region" description="Helical" evidence="5">
    <location>
        <begin position="240"/>
        <end position="261"/>
    </location>
</feature>
<keyword evidence="4 5" id="KW-0472">Membrane</keyword>
<reference evidence="7" key="1">
    <citation type="submission" date="2022-01" db="EMBL/GenBank/DDBJ databases">
        <title>Genome Sequence Resource for Two Populations of Ditylenchus destructor, the Migratory Endoparasitic Phytonematode.</title>
        <authorList>
            <person name="Zhang H."/>
            <person name="Lin R."/>
            <person name="Xie B."/>
        </authorList>
    </citation>
    <scope>NUCLEOTIDE SEQUENCE</scope>
    <source>
        <strain evidence="7">BazhouSP</strain>
    </source>
</reference>
<keyword evidence="3 5" id="KW-1133">Transmembrane helix</keyword>
<evidence type="ECO:0000313" key="8">
    <source>
        <dbReference type="Proteomes" id="UP001201812"/>
    </source>
</evidence>
<dbReference type="AlphaFoldDB" id="A0AAD4R147"/>
<gene>
    <name evidence="7" type="ORF">DdX_15313</name>
</gene>
<comment type="subcellular location">
    <subcellularLocation>
        <location evidence="1">Membrane</location>
        <topology evidence="1">Multi-pass membrane protein</topology>
    </subcellularLocation>
</comment>
<dbReference type="GO" id="GO:0005774">
    <property type="term" value="C:vacuolar membrane"/>
    <property type="evidence" value="ECO:0007669"/>
    <property type="project" value="TreeGrafter"/>
</dbReference>
<evidence type="ECO:0000256" key="1">
    <source>
        <dbReference type="ARBA" id="ARBA00004141"/>
    </source>
</evidence>
<evidence type="ECO:0000256" key="5">
    <source>
        <dbReference type="SAM" id="Phobius"/>
    </source>
</evidence>
<accession>A0AAD4R147</accession>
<dbReference type="PANTHER" id="PTHR22950">
    <property type="entry name" value="AMINO ACID TRANSPORTER"/>
    <property type="match status" value="1"/>
</dbReference>
<proteinExistence type="predicted"/>
<feature type="transmembrane region" description="Helical" evidence="5">
    <location>
        <begin position="207"/>
        <end position="228"/>
    </location>
</feature>
<evidence type="ECO:0000256" key="2">
    <source>
        <dbReference type="ARBA" id="ARBA00022692"/>
    </source>
</evidence>
<keyword evidence="2 5" id="KW-0812">Transmembrane</keyword>
<dbReference type="Proteomes" id="UP001201812">
    <property type="component" value="Unassembled WGS sequence"/>
</dbReference>
<evidence type="ECO:0000256" key="3">
    <source>
        <dbReference type="ARBA" id="ARBA00022989"/>
    </source>
</evidence>
<feature type="transmembrane region" description="Helical" evidence="5">
    <location>
        <begin position="85"/>
        <end position="104"/>
    </location>
</feature>
<feature type="transmembrane region" description="Helical" evidence="5">
    <location>
        <begin position="110"/>
        <end position="131"/>
    </location>
</feature>
<comment type="caution">
    <text evidence="7">The sequence shown here is derived from an EMBL/GenBank/DDBJ whole genome shotgun (WGS) entry which is preliminary data.</text>
</comment>
<dbReference type="EMBL" id="JAKKPZ010000094">
    <property type="protein sequence ID" value="KAI1702740.1"/>
    <property type="molecule type" value="Genomic_DNA"/>
</dbReference>
<organism evidence="7 8">
    <name type="scientific">Ditylenchus destructor</name>
    <dbReference type="NCBI Taxonomy" id="166010"/>
    <lineage>
        <taxon>Eukaryota</taxon>
        <taxon>Metazoa</taxon>
        <taxon>Ecdysozoa</taxon>
        <taxon>Nematoda</taxon>
        <taxon>Chromadorea</taxon>
        <taxon>Rhabditida</taxon>
        <taxon>Tylenchina</taxon>
        <taxon>Tylenchomorpha</taxon>
        <taxon>Sphaerularioidea</taxon>
        <taxon>Anguinidae</taxon>
        <taxon>Anguininae</taxon>
        <taxon>Ditylenchus</taxon>
    </lineage>
</organism>
<dbReference type="Pfam" id="PF01490">
    <property type="entry name" value="Aa_trans"/>
    <property type="match status" value="1"/>
</dbReference>
<evidence type="ECO:0000259" key="6">
    <source>
        <dbReference type="Pfam" id="PF01490"/>
    </source>
</evidence>
<keyword evidence="8" id="KW-1185">Reference proteome</keyword>
<dbReference type="PANTHER" id="PTHR22950:SF193">
    <property type="entry name" value="AMINO ACID TRANSPORTER TRANSMEMBRANE DOMAIN-CONTAINING PROTEIN"/>
    <property type="match status" value="1"/>
</dbReference>
<evidence type="ECO:0000256" key="4">
    <source>
        <dbReference type="ARBA" id="ARBA00023136"/>
    </source>
</evidence>
<dbReference type="InterPro" id="IPR013057">
    <property type="entry name" value="AA_transpt_TM"/>
</dbReference>
<sequence>MKKFPLHAKTEKISPIPEIPASNLHFGIYVKGDLYSTKKESEHAGREDWPNSVSTRITAESNDSTMTPEGILPDREKGLSWTATLINFVKGMIGPGCFSLPLAFKQAGLWTAFGLVFLFGFLNNYCMLQLVHCSQHLSKRHGHTKLDYGGVALETCAHSFKCIREYKHWAKAIVNTAILGLQLGVCSVFYVFMAVHMKEIFDDQTSFKASATAWMLIILPPVILLNFLRSLRTIAIFSMIGNVLMICAFLFILQFIVGIGIQKFGVFFKSIAA</sequence>